<dbReference type="EMBL" id="KN822015">
    <property type="protein sequence ID" value="KIM66934.1"/>
    <property type="molecule type" value="Genomic_DNA"/>
</dbReference>
<accession>A0A0C3EF43</accession>
<feature type="region of interest" description="Disordered" evidence="1">
    <location>
        <begin position="444"/>
        <end position="466"/>
    </location>
</feature>
<keyword evidence="2" id="KW-1133">Transmembrane helix</keyword>
<keyword evidence="2" id="KW-0812">Transmembrane</keyword>
<dbReference type="AlphaFoldDB" id="A0A0C3EF43"/>
<dbReference type="HOGENOM" id="CLU_023111_2_1_1"/>
<dbReference type="SUPFAM" id="SSF53254">
    <property type="entry name" value="Phosphoglycerate mutase-like"/>
    <property type="match status" value="1"/>
</dbReference>
<evidence type="ECO:0000313" key="4">
    <source>
        <dbReference type="Proteomes" id="UP000053989"/>
    </source>
</evidence>
<name>A0A0C3EF43_9AGAM</name>
<proteinExistence type="predicted"/>
<organism evidence="3 4">
    <name type="scientific">Scleroderma citrinum Foug A</name>
    <dbReference type="NCBI Taxonomy" id="1036808"/>
    <lineage>
        <taxon>Eukaryota</taxon>
        <taxon>Fungi</taxon>
        <taxon>Dikarya</taxon>
        <taxon>Basidiomycota</taxon>
        <taxon>Agaricomycotina</taxon>
        <taxon>Agaricomycetes</taxon>
        <taxon>Agaricomycetidae</taxon>
        <taxon>Boletales</taxon>
        <taxon>Sclerodermatineae</taxon>
        <taxon>Sclerodermataceae</taxon>
        <taxon>Scleroderma</taxon>
    </lineage>
</organism>
<gene>
    <name evidence="3" type="ORF">SCLCIDRAFT_1211009</name>
</gene>
<dbReference type="PANTHER" id="PTHR11567">
    <property type="entry name" value="ACID PHOSPHATASE-RELATED"/>
    <property type="match status" value="1"/>
</dbReference>
<feature type="transmembrane region" description="Helical" evidence="2">
    <location>
        <begin position="403"/>
        <end position="428"/>
    </location>
</feature>
<reference evidence="3 4" key="1">
    <citation type="submission" date="2014-04" db="EMBL/GenBank/DDBJ databases">
        <authorList>
            <consortium name="DOE Joint Genome Institute"/>
            <person name="Kuo A."/>
            <person name="Kohler A."/>
            <person name="Nagy L.G."/>
            <person name="Floudas D."/>
            <person name="Copeland A."/>
            <person name="Barry K.W."/>
            <person name="Cichocki N."/>
            <person name="Veneault-Fourrey C."/>
            <person name="LaButti K."/>
            <person name="Lindquist E.A."/>
            <person name="Lipzen A."/>
            <person name="Lundell T."/>
            <person name="Morin E."/>
            <person name="Murat C."/>
            <person name="Sun H."/>
            <person name="Tunlid A."/>
            <person name="Henrissat B."/>
            <person name="Grigoriev I.V."/>
            <person name="Hibbett D.S."/>
            <person name="Martin F."/>
            <person name="Nordberg H.P."/>
            <person name="Cantor M.N."/>
            <person name="Hua S.X."/>
        </authorList>
    </citation>
    <scope>NUCLEOTIDE SEQUENCE [LARGE SCALE GENOMIC DNA]</scope>
    <source>
        <strain evidence="3 4">Foug A</strain>
    </source>
</reference>
<protein>
    <recommendedName>
        <fullName evidence="5">Phosphoglycerate mutase-like protein</fullName>
    </recommendedName>
</protein>
<dbReference type="GO" id="GO:0016791">
    <property type="term" value="F:phosphatase activity"/>
    <property type="evidence" value="ECO:0007669"/>
    <property type="project" value="TreeGrafter"/>
</dbReference>
<feature type="compositionally biased region" description="Polar residues" evidence="1">
    <location>
        <begin position="453"/>
        <end position="466"/>
    </location>
</feature>
<dbReference type="OrthoDB" id="258392at2759"/>
<dbReference type="InterPro" id="IPR050645">
    <property type="entry name" value="Histidine_acid_phosphatase"/>
</dbReference>
<reference evidence="4" key="2">
    <citation type="submission" date="2015-01" db="EMBL/GenBank/DDBJ databases">
        <title>Evolutionary Origins and Diversification of the Mycorrhizal Mutualists.</title>
        <authorList>
            <consortium name="DOE Joint Genome Institute"/>
            <consortium name="Mycorrhizal Genomics Consortium"/>
            <person name="Kohler A."/>
            <person name="Kuo A."/>
            <person name="Nagy L.G."/>
            <person name="Floudas D."/>
            <person name="Copeland A."/>
            <person name="Barry K.W."/>
            <person name="Cichocki N."/>
            <person name="Veneault-Fourrey C."/>
            <person name="LaButti K."/>
            <person name="Lindquist E.A."/>
            <person name="Lipzen A."/>
            <person name="Lundell T."/>
            <person name="Morin E."/>
            <person name="Murat C."/>
            <person name="Riley R."/>
            <person name="Ohm R."/>
            <person name="Sun H."/>
            <person name="Tunlid A."/>
            <person name="Henrissat B."/>
            <person name="Grigoriev I.V."/>
            <person name="Hibbett D.S."/>
            <person name="Martin F."/>
        </authorList>
    </citation>
    <scope>NUCLEOTIDE SEQUENCE [LARGE SCALE GENOMIC DNA]</scope>
    <source>
        <strain evidence="4">Foug A</strain>
    </source>
</reference>
<dbReference type="PANTHER" id="PTHR11567:SF142">
    <property type="entry name" value="PHOSPHOGLYCERATE MUTASE-LIKE PROTEIN"/>
    <property type="match status" value="1"/>
</dbReference>
<dbReference type="InterPro" id="IPR029033">
    <property type="entry name" value="His_PPase_superfam"/>
</dbReference>
<evidence type="ECO:0008006" key="5">
    <source>
        <dbReference type="Google" id="ProtNLM"/>
    </source>
</evidence>
<dbReference type="STRING" id="1036808.A0A0C3EF43"/>
<sequence length="466" mass="50262">MSTSDNSQPVGVVLLVRHGDRMGFYQDPDTYTPSNTAITPLGNQQEYQLGTYLRSLYVNESSPSYIPGLSTGLFNQDQVWVRADLGGEGGVIFDSCVSLTQGMWPATPSNNITLANGTTIVAPINGYQYIPVNGDDPNYDVSLEGFLDCNTFNTHTTAFYNSSQFQAMASQSAAFLKLLPPYLGGRPTTLSNMWNIYDYMNVNDIHNATFAEALPPTYLAQARALANWHEYNVFTSASPTGAGNIAGQTMIPSILEAFDTIIDPNNAMKLYITAISYKPFLSLFNITGVAAANPQLAGIVDYASVVALEVRQPNNDPSQATVRFNFKNGSDPEFTTYNWMGTTGDINLQTLSKTLSGYMVNGTEQWCNACANTQDRGCAALTLVAQQAHSAALKPISLVGAGFLGAGVTIVVLGLALGALALLGFLTFRRSRVKGRRLARDDDQLELNKGQYPDSSKPPSSVSHGV</sequence>
<keyword evidence="4" id="KW-1185">Reference proteome</keyword>
<evidence type="ECO:0000256" key="1">
    <source>
        <dbReference type="SAM" id="MobiDB-lite"/>
    </source>
</evidence>
<evidence type="ECO:0000313" key="3">
    <source>
        <dbReference type="EMBL" id="KIM66934.1"/>
    </source>
</evidence>
<evidence type="ECO:0000256" key="2">
    <source>
        <dbReference type="SAM" id="Phobius"/>
    </source>
</evidence>
<dbReference type="InParanoid" id="A0A0C3EF43"/>
<dbReference type="Gene3D" id="3.40.50.1240">
    <property type="entry name" value="Phosphoglycerate mutase-like"/>
    <property type="match status" value="1"/>
</dbReference>
<dbReference type="Proteomes" id="UP000053989">
    <property type="component" value="Unassembled WGS sequence"/>
</dbReference>
<keyword evidence="2" id="KW-0472">Membrane</keyword>